<accession>A0A087SX74</accession>
<dbReference type="AlphaFoldDB" id="A0A087SX74"/>
<feature type="non-terminal residue" evidence="1">
    <location>
        <position position="61"/>
    </location>
</feature>
<dbReference type="EMBL" id="KK112370">
    <property type="protein sequence ID" value="KFM57463.1"/>
    <property type="molecule type" value="Genomic_DNA"/>
</dbReference>
<proteinExistence type="predicted"/>
<evidence type="ECO:0000313" key="1">
    <source>
        <dbReference type="EMBL" id="KFM57463.1"/>
    </source>
</evidence>
<evidence type="ECO:0000313" key="2">
    <source>
        <dbReference type="Proteomes" id="UP000054359"/>
    </source>
</evidence>
<sequence>MLTYAFASLSGCITLKFESSHGRLNGQNFKNDNPSDALTFAFATNNRFKVVKTKTSGFALP</sequence>
<organism evidence="1 2">
    <name type="scientific">Stegodyphus mimosarum</name>
    <name type="common">African social velvet spider</name>
    <dbReference type="NCBI Taxonomy" id="407821"/>
    <lineage>
        <taxon>Eukaryota</taxon>
        <taxon>Metazoa</taxon>
        <taxon>Ecdysozoa</taxon>
        <taxon>Arthropoda</taxon>
        <taxon>Chelicerata</taxon>
        <taxon>Arachnida</taxon>
        <taxon>Araneae</taxon>
        <taxon>Araneomorphae</taxon>
        <taxon>Entelegynae</taxon>
        <taxon>Eresoidea</taxon>
        <taxon>Eresidae</taxon>
        <taxon>Stegodyphus</taxon>
    </lineage>
</organism>
<protein>
    <submittedName>
        <fullName evidence="1">Uncharacterized protein</fullName>
    </submittedName>
</protein>
<reference evidence="1 2" key="1">
    <citation type="submission" date="2013-11" db="EMBL/GenBank/DDBJ databases">
        <title>Genome sequencing of Stegodyphus mimosarum.</title>
        <authorList>
            <person name="Bechsgaard J."/>
        </authorList>
    </citation>
    <scope>NUCLEOTIDE SEQUENCE [LARGE SCALE GENOMIC DNA]</scope>
</reference>
<dbReference type="Proteomes" id="UP000054359">
    <property type="component" value="Unassembled WGS sequence"/>
</dbReference>
<keyword evidence="2" id="KW-1185">Reference proteome</keyword>
<gene>
    <name evidence="1" type="ORF">X975_23434</name>
</gene>
<name>A0A087SX74_STEMI</name>